<dbReference type="PANTHER" id="PTHR46718">
    <property type="entry name" value="ASPARTATE-SEMIALDEHYDE DEHYDROGENASE"/>
    <property type="match status" value="1"/>
</dbReference>
<dbReference type="PATRIC" id="fig|83552.4.peg.2524"/>
<name>A0A0C1EID7_9BACT</name>
<dbReference type="CDD" id="cd18130">
    <property type="entry name" value="ASADH_C_arch_fung_like"/>
    <property type="match status" value="1"/>
</dbReference>
<keyword evidence="5 9" id="KW-0560">Oxidoreductase</keyword>
<dbReference type="Pfam" id="PF01118">
    <property type="entry name" value="Semialdhyde_dh"/>
    <property type="match status" value="1"/>
</dbReference>
<dbReference type="InterPro" id="IPR005676">
    <property type="entry name" value="Asp_semi-ald_DH_pep-lack"/>
</dbReference>
<organism evidence="9 10">
    <name type="scientific">Parachlamydia acanthamoebae</name>
    <dbReference type="NCBI Taxonomy" id="83552"/>
    <lineage>
        <taxon>Bacteria</taxon>
        <taxon>Pseudomonadati</taxon>
        <taxon>Chlamydiota</taxon>
        <taxon>Chlamydiia</taxon>
        <taxon>Parachlamydiales</taxon>
        <taxon>Parachlamydiaceae</taxon>
        <taxon>Parachlamydia</taxon>
    </lineage>
</organism>
<keyword evidence="2" id="KW-0028">Amino-acid biosynthesis</keyword>
<dbReference type="InterPro" id="IPR012280">
    <property type="entry name" value="Semialdhyde_DH_dimer_dom"/>
</dbReference>
<protein>
    <submittedName>
        <fullName evidence="9">Aspartate-semialdehyde dehydrogenase</fullName>
        <ecNumber evidence="9">1.2.1.11</ecNumber>
    </submittedName>
</protein>
<dbReference type="GO" id="GO:0009086">
    <property type="term" value="P:methionine biosynthetic process"/>
    <property type="evidence" value="ECO:0007669"/>
    <property type="project" value="UniProtKB-KW"/>
</dbReference>
<dbReference type="AlphaFoldDB" id="A0A0C1EID7"/>
<evidence type="ECO:0000313" key="9">
    <source>
        <dbReference type="EMBL" id="KIA76384.1"/>
    </source>
</evidence>
<dbReference type="EMBL" id="JSAM01000121">
    <property type="protein sequence ID" value="KIA76384.1"/>
    <property type="molecule type" value="Genomic_DNA"/>
</dbReference>
<dbReference type="Gene3D" id="3.30.360.10">
    <property type="entry name" value="Dihydrodipicolinate Reductase, domain 2"/>
    <property type="match status" value="1"/>
</dbReference>
<dbReference type="FunFam" id="3.30.360.10:FF:000016">
    <property type="entry name" value="Probable aspartate-semialdehyde dehydrogenase"/>
    <property type="match status" value="1"/>
</dbReference>
<dbReference type="InterPro" id="IPR036291">
    <property type="entry name" value="NAD(P)-bd_dom_sf"/>
</dbReference>
<accession>A0A0C1EID7</accession>
<dbReference type="Pfam" id="PF02774">
    <property type="entry name" value="Semialdhyde_dhC"/>
    <property type="match status" value="1"/>
</dbReference>
<feature type="domain" description="Semialdehyde dehydrogenase NAD-binding" evidence="8">
    <location>
        <begin position="9"/>
        <end position="139"/>
    </location>
</feature>
<keyword evidence="6" id="KW-0486">Methionine biosynthesis</keyword>
<dbReference type="GO" id="GO:0009088">
    <property type="term" value="P:threonine biosynthetic process"/>
    <property type="evidence" value="ECO:0007669"/>
    <property type="project" value="UniProtKB-KW"/>
</dbReference>
<gene>
    <name evidence="9" type="primary">asd</name>
    <name evidence="9" type="ORF">DB43_AK00440</name>
</gene>
<evidence type="ECO:0000256" key="1">
    <source>
        <dbReference type="ARBA" id="ARBA00010584"/>
    </source>
</evidence>
<dbReference type="CDD" id="cd02315">
    <property type="entry name" value="ScASADH_like_N"/>
    <property type="match status" value="1"/>
</dbReference>
<evidence type="ECO:0000259" key="8">
    <source>
        <dbReference type="SMART" id="SM00859"/>
    </source>
</evidence>
<evidence type="ECO:0000256" key="3">
    <source>
        <dbReference type="ARBA" id="ARBA00022697"/>
    </source>
</evidence>
<evidence type="ECO:0000313" key="10">
    <source>
        <dbReference type="Proteomes" id="UP000031307"/>
    </source>
</evidence>
<dbReference type="GO" id="GO:0004073">
    <property type="term" value="F:aspartate-semialdehyde dehydrogenase activity"/>
    <property type="evidence" value="ECO:0007669"/>
    <property type="project" value="UniProtKB-EC"/>
</dbReference>
<evidence type="ECO:0000256" key="7">
    <source>
        <dbReference type="PIRSR" id="PIRSR000148-1"/>
    </source>
</evidence>
<proteinExistence type="inferred from homology"/>
<evidence type="ECO:0000256" key="6">
    <source>
        <dbReference type="ARBA" id="ARBA00023167"/>
    </source>
</evidence>
<dbReference type="PANTHER" id="PTHR46718:SF1">
    <property type="entry name" value="ASPARTATE-SEMIALDEHYDE DEHYDROGENASE"/>
    <property type="match status" value="1"/>
</dbReference>
<dbReference type="Proteomes" id="UP000031307">
    <property type="component" value="Unassembled WGS sequence"/>
</dbReference>
<dbReference type="GO" id="GO:0046983">
    <property type="term" value="F:protein dimerization activity"/>
    <property type="evidence" value="ECO:0007669"/>
    <property type="project" value="InterPro"/>
</dbReference>
<feature type="active site" description="Acyl-thioester intermediate" evidence="7">
    <location>
        <position position="159"/>
    </location>
</feature>
<evidence type="ECO:0000256" key="5">
    <source>
        <dbReference type="ARBA" id="ARBA00023002"/>
    </source>
</evidence>
<feature type="active site" description="Proton acceptor" evidence="7">
    <location>
        <position position="253"/>
    </location>
</feature>
<dbReference type="GO" id="GO:0050661">
    <property type="term" value="F:NADP binding"/>
    <property type="evidence" value="ECO:0007669"/>
    <property type="project" value="InterPro"/>
</dbReference>
<sequence>MRTTMEKIPVGILGATGMVGQNYLRLLENHPWFEVTFLCASPHSAGKTYEAAVERRWHMPTPIPKRESQLYVYSIDQISKALEKCQFVFSAIDTDVAKEYEEQYAAAGLPVVSNAGYHRQTPDVPVLIPEINASHLSILPSQQQKRGWEKGFIVTKPNCSIQSYMIPLAALHEKFQLKKILVTTMQAVSGAGYPGVPSWDIYENVVPYIAKEEEKTENEPLKIFGSIVDNEIIPTPDVRISAHCNRVPVLDGHLACVSVEFATPPSREEILSIWNAYTPITQTLELPSAPEKTILYREELNRPQPRLDRDAGKGMAITVGRLRPCNLLDFRFVALSHNTLRGAAGGGILNAELLFTQRYLT</sequence>
<dbReference type="SUPFAM" id="SSF51735">
    <property type="entry name" value="NAD(P)-binding Rossmann-fold domains"/>
    <property type="match status" value="1"/>
</dbReference>
<dbReference type="SUPFAM" id="SSF55347">
    <property type="entry name" value="Glyceraldehyde-3-phosphate dehydrogenase-like, C-terminal domain"/>
    <property type="match status" value="1"/>
</dbReference>
<dbReference type="InterPro" id="IPR051823">
    <property type="entry name" value="ASADH-related"/>
</dbReference>
<dbReference type="PIRSF" id="PIRSF000148">
    <property type="entry name" value="ASA_dh"/>
    <property type="match status" value="1"/>
</dbReference>
<dbReference type="GO" id="GO:0051287">
    <property type="term" value="F:NAD binding"/>
    <property type="evidence" value="ECO:0007669"/>
    <property type="project" value="InterPro"/>
</dbReference>
<dbReference type="SMART" id="SM00859">
    <property type="entry name" value="Semialdhyde_dh"/>
    <property type="match status" value="1"/>
</dbReference>
<keyword evidence="4" id="KW-0521">NADP</keyword>
<dbReference type="NCBIfam" id="NF006416">
    <property type="entry name" value="PRK08664.1"/>
    <property type="match status" value="1"/>
</dbReference>
<reference evidence="9 10" key="1">
    <citation type="journal article" date="2014" name="Mol. Biol. Evol.">
        <title>Massive expansion of Ubiquitination-related gene families within the Chlamydiae.</title>
        <authorList>
            <person name="Domman D."/>
            <person name="Collingro A."/>
            <person name="Lagkouvardos I."/>
            <person name="Gehre L."/>
            <person name="Weinmaier T."/>
            <person name="Rattei T."/>
            <person name="Subtil A."/>
            <person name="Horn M."/>
        </authorList>
    </citation>
    <scope>NUCLEOTIDE SEQUENCE [LARGE SCALE GENOMIC DNA]</scope>
    <source>
        <strain evidence="9 10">OEW1</strain>
    </source>
</reference>
<dbReference type="InterPro" id="IPR000534">
    <property type="entry name" value="Semialdehyde_DH_NAD-bd"/>
</dbReference>
<evidence type="ECO:0000256" key="4">
    <source>
        <dbReference type="ARBA" id="ARBA00022857"/>
    </source>
</evidence>
<dbReference type="EC" id="1.2.1.11" evidence="9"/>
<dbReference type="Gene3D" id="3.40.50.720">
    <property type="entry name" value="NAD(P)-binding Rossmann-like Domain"/>
    <property type="match status" value="1"/>
</dbReference>
<dbReference type="NCBIfam" id="TIGR00978">
    <property type="entry name" value="asd_EA"/>
    <property type="match status" value="1"/>
</dbReference>
<comment type="similarity">
    <text evidence="1">Belongs to the aspartate-semialdehyde dehydrogenase family.</text>
</comment>
<comment type="caution">
    <text evidence="9">The sequence shown here is derived from an EMBL/GenBank/DDBJ whole genome shotgun (WGS) entry which is preliminary data.</text>
</comment>
<evidence type="ECO:0000256" key="2">
    <source>
        <dbReference type="ARBA" id="ARBA00022605"/>
    </source>
</evidence>
<keyword evidence="3" id="KW-0791">Threonine biosynthesis</keyword>